<dbReference type="GO" id="GO:0008113">
    <property type="term" value="F:peptide-methionine (S)-S-oxide reductase activity"/>
    <property type="evidence" value="ECO:0007669"/>
    <property type="project" value="UniProtKB-UniRule"/>
</dbReference>
<proteinExistence type="inferred from homology"/>
<dbReference type="Pfam" id="PF01625">
    <property type="entry name" value="PMSR"/>
    <property type="match status" value="1"/>
</dbReference>
<dbReference type="PANTHER" id="PTHR42799">
    <property type="entry name" value="MITOCHONDRIAL PEPTIDE METHIONINE SULFOXIDE REDUCTASE"/>
    <property type="match status" value="1"/>
</dbReference>
<comment type="catalytic activity">
    <reaction evidence="3 5">
        <text>L-methionyl-[protein] + [thioredoxin]-disulfide + H2O = L-methionyl-(S)-S-oxide-[protein] + [thioredoxin]-dithiol</text>
        <dbReference type="Rhea" id="RHEA:14217"/>
        <dbReference type="Rhea" id="RHEA-COMP:10698"/>
        <dbReference type="Rhea" id="RHEA-COMP:10700"/>
        <dbReference type="Rhea" id="RHEA-COMP:12313"/>
        <dbReference type="Rhea" id="RHEA-COMP:12315"/>
        <dbReference type="ChEBI" id="CHEBI:15377"/>
        <dbReference type="ChEBI" id="CHEBI:16044"/>
        <dbReference type="ChEBI" id="CHEBI:29950"/>
        <dbReference type="ChEBI" id="CHEBI:44120"/>
        <dbReference type="ChEBI" id="CHEBI:50058"/>
        <dbReference type="EC" id="1.8.4.11"/>
    </reaction>
</comment>
<feature type="domain" description="Peptide methionine sulphoxide reductase MsrA" evidence="6">
    <location>
        <begin position="6"/>
        <end position="148"/>
    </location>
</feature>
<dbReference type="PANTHER" id="PTHR42799:SF2">
    <property type="entry name" value="MITOCHONDRIAL PEPTIDE METHIONINE SULFOXIDE REDUCTASE"/>
    <property type="match status" value="1"/>
</dbReference>
<dbReference type="Proteomes" id="UP000280455">
    <property type="component" value="Chromosome"/>
</dbReference>
<dbReference type="HAMAP" id="MF_01401">
    <property type="entry name" value="MsrA"/>
    <property type="match status" value="1"/>
</dbReference>
<reference evidence="7 8" key="1">
    <citation type="submission" date="2018-03" db="EMBL/GenBank/DDBJ databases">
        <title>Diversity of phytobeneficial traits revealed by whole-genome analysis of worldwide-isolated phenazine-producing Pseudomonas spp.</title>
        <authorList>
            <person name="Biessy A."/>
            <person name="Novinscak A."/>
            <person name="Blom J."/>
            <person name="Leger G."/>
            <person name="Thomashow L.S."/>
            <person name="Cazorla F.M."/>
            <person name="Josic D."/>
            <person name="Filion M."/>
        </authorList>
    </citation>
    <scope>NUCLEOTIDE SEQUENCE [LARGE SCALE GENOMIC DNA]</scope>
    <source>
        <strain evidence="7 8">ChPhzS24</strain>
    </source>
</reference>
<dbReference type="GO" id="GO:0034599">
    <property type="term" value="P:cellular response to oxidative stress"/>
    <property type="evidence" value="ECO:0007669"/>
    <property type="project" value="TreeGrafter"/>
</dbReference>
<comment type="function">
    <text evidence="5">Has an important function as a repair enzyme for proteins that have been inactivated by oxidation. Catalyzes the reversible oxidation-reduction of methionine sulfoxide in proteins to methionine.</text>
</comment>
<dbReference type="EMBL" id="CP027750">
    <property type="protein sequence ID" value="AZE29216.1"/>
    <property type="molecule type" value="Genomic_DNA"/>
</dbReference>
<evidence type="ECO:0000256" key="3">
    <source>
        <dbReference type="ARBA" id="ARBA00047806"/>
    </source>
</evidence>
<evidence type="ECO:0000313" key="8">
    <source>
        <dbReference type="Proteomes" id="UP000280455"/>
    </source>
</evidence>
<dbReference type="InterPro" id="IPR036509">
    <property type="entry name" value="Met_Sox_Rdtase_MsrA_sf"/>
</dbReference>
<sequence>MSGIKQATFGAGCFWGAEAAFRALPGVVDTRVGYAVEAGDESLRIEVVQVDFDPRVLAYSRLIEHFWGLHDPTSVDRQGEHGGGKYRSAIFHTDALQAEQARQAKTALQGSGRLNKPVATVVVPLGRFELADEGHQRYLEKNGLSSCHI</sequence>
<evidence type="ECO:0000259" key="6">
    <source>
        <dbReference type="Pfam" id="PF01625"/>
    </source>
</evidence>
<organism evidence="7 8">
    <name type="scientific">Pseudomonas chlororaphis subsp. aureofaciens</name>
    <dbReference type="NCBI Taxonomy" id="587851"/>
    <lineage>
        <taxon>Bacteria</taxon>
        <taxon>Pseudomonadati</taxon>
        <taxon>Pseudomonadota</taxon>
        <taxon>Gammaproteobacteria</taxon>
        <taxon>Pseudomonadales</taxon>
        <taxon>Pseudomonadaceae</taxon>
        <taxon>Pseudomonas</taxon>
    </lineage>
</organism>
<dbReference type="EC" id="1.8.4.11" evidence="5"/>
<comment type="similarity">
    <text evidence="1 5">Belongs to the MsrA Met sulfoxide reductase family.</text>
</comment>
<feature type="active site" evidence="5">
    <location>
        <position position="13"/>
    </location>
</feature>
<dbReference type="RefSeq" id="WP_124301393.1">
    <property type="nucleotide sequence ID" value="NZ_CP027750.1"/>
</dbReference>
<dbReference type="SUPFAM" id="SSF55068">
    <property type="entry name" value="Peptide methionine sulfoxide reductase"/>
    <property type="match status" value="1"/>
</dbReference>
<accession>A0AAD0ZCM3</accession>
<dbReference type="GO" id="GO:0005737">
    <property type="term" value="C:cytoplasm"/>
    <property type="evidence" value="ECO:0007669"/>
    <property type="project" value="TreeGrafter"/>
</dbReference>
<evidence type="ECO:0000256" key="4">
    <source>
        <dbReference type="ARBA" id="ARBA00048782"/>
    </source>
</evidence>
<name>A0AAD0ZCM3_9PSED</name>
<evidence type="ECO:0000256" key="2">
    <source>
        <dbReference type="ARBA" id="ARBA00023002"/>
    </source>
</evidence>
<dbReference type="NCBIfam" id="TIGR00401">
    <property type="entry name" value="msrA"/>
    <property type="match status" value="1"/>
</dbReference>
<comment type="catalytic activity">
    <reaction evidence="4 5">
        <text>[thioredoxin]-disulfide + L-methionine + H2O = L-methionine (S)-S-oxide + [thioredoxin]-dithiol</text>
        <dbReference type="Rhea" id="RHEA:19993"/>
        <dbReference type="Rhea" id="RHEA-COMP:10698"/>
        <dbReference type="Rhea" id="RHEA-COMP:10700"/>
        <dbReference type="ChEBI" id="CHEBI:15377"/>
        <dbReference type="ChEBI" id="CHEBI:29950"/>
        <dbReference type="ChEBI" id="CHEBI:50058"/>
        <dbReference type="ChEBI" id="CHEBI:57844"/>
        <dbReference type="ChEBI" id="CHEBI:58772"/>
        <dbReference type="EC" id="1.8.4.11"/>
    </reaction>
</comment>
<evidence type="ECO:0000256" key="5">
    <source>
        <dbReference type="HAMAP-Rule" id="MF_01401"/>
    </source>
</evidence>
<dbReference type="AlphaFoldDB" id="A0AAD0ZCM3"/>
<evidence type="ECO:0000313" key="7">
    <source>
        <dbReference type="EMBL" id="AZE29216.1"/>
    </source>
</evidence>
<dbReference type="InterPro" id="IPR002569">
    <property type="entry name" value="Met_Sox_Rdtase_MsrA_dom"/>
</dbReference>
<dbReference type="InterPro" id="IPR050162">
    <property type="entry name" value="MsrA_MetSO_reductase"/>
</dbReference>
<keyword evidence="2 5" id="KW-0560">Oxidoreductase</keyword>
<protein>
    <recommendedName>
        <fullName evidence="5">Peptide methionine sulfoxide reductase MsrA</fullName>
        <shortName evidence="5">Protein-methionine-S-oxide reductase</shortName>
        <ecNumber evidence="5">1.8.4.11</ecNumber>
    </recommendedName>
    <alternativeName>
        <fullName evidence="5">Peptide-methionine (S)-S-oxide reductase</fullName>
        <shortName evidence="5">Peptide Met(O) reductase</shortName>
    </alternativeName>
</protein>
<evidence type="ECO:0000256" key="1">
    <source>
        <dbReference type="ARBA" id="ARBA00005591"/>
    </source>
</evidence>
<gene>
    <name evidence="5" type="primary">msrA</name>
    <name evidence="7" type="ORF">C4K07_2431</name>
</gene>
<dbReference type="Gene3D" id="3.30.1060.10">
    <property type="entry name" value="Peptide methionine sulphoxide reductase MsrA"/>
    <property type="match status" value="1"/>
</dbReference>